<name>A0A1G9FT56_9ACTN</name>
<dbReference type="RefSeq" id="WP_143034719.1">
    <property type="nucleotide sequence ID" value="NZ_FNGF01000002.1"/>
</dbReference>
<protein>
    <submittedName>
        <fullName evidence="1">Uncharacterized protein</fullName>
    </submittedName>
</protein>
<dbReference type="OrthoDB" id="3633096at2"/>
<reference evidence="2" key="1">
    <citation type="submission" date="2016-10" db="EMBL/GenBank/DDBJ databases">
        <authorList>
            <person name="Varghese N."/>
            <person name="Submissions S."/>
        </authorList>
    </citation>
    <scope>NUCLEOTIDE SEQUENCE [LARGE SCALE GENOMIC DNA]</scope>
    <source>
        <strain evidence="2">CGMCC 4.3147</strain>
    </source>
</reference>
<dbReference type="STRING" id="380244.SAMN05216298_2015"/>
<sequence>MAKRKRPAPPPRFLVLARTGSGSWPHPVEVGLHAAGAHSVVSFSVGPHAVNAGGRVPLANVVDADGLNPLFAVEFDAADLHWAVPLLVRLRSGEDVEDEIVAAYRERTGGPPERMS</sequence>
<proteinExistence type="predicted"/>
<dbReference type="Proteomes" id="UP000198662">
    <property type="component" value="Unassembled WGS sequence"/>
</dbReference>
<evidence type="ECO:0000313" key="1">
    <source>
        <dbReference type="EMBL" id="SDK91584.1"/>
    </source>
</evidence>
<accession>A0A1G9FT56</accession>
<keyword evidence="2" id="KW-1185">Reference proteome</keyword>
<organism evidence="1 2">
    <name type="scientific">Glycomyces sambucus</name>
    <dbReference type="NCBI Taxonomy" id="380244"/>
    <lineage>
        <taxon>Bacteria</taxon>
        <taxon>Bacillati</taxon>
        <taxon>Actinomycetota</taxon>
        <taxon>Actinomycetes</taxon>
        <taxon>Glycomycetales</taxon>
        <taxon>Glycomycetaceae</taxon>
        <taxon>Glycomyces</taxon>
    </lineage>
</organism>
<dbReference type="EMBL" id="FNGF01000002">
    <property type="protein sequence ID" value="SDK91584.1"/>
    <property type="molecule type" value="Genomic_DNA"/>
</dbReference>
<gene>
    <name evidence="1" type="ORF">SAMN05216298_2015</name>
</gene>
<evidence type="ECO:0000313" key="2">
    <source>
        <dbReference type="Proteomes" id="UP000198662"/>
    </source>
</evidence>
<dbReference type="AlphaFoldDB" id="A0A1G9FT56"/>